<dbReference type="Proteomes" id="UP001243330">
    <property type="component" value="Unassembled WGS sequence"/>
</dbReference>
<dbReference type="EMBL" id="JAQOWY010000073">
    <property type="protein sequence ID" value="KAK1852522.1"/>
    <property type="molecule type" value="Genomic_DNA"/>
</dbReference>
<organism evidence="1 2">
    <name type="scientific">Colletotrichum chrysophilum</name>
    <dbReference type="NCBI Taxonomy" id="1836956"/>
    <lineage>
        <taxon>Eukaryota</taxon>
        <taxon>Fungi</taxon>
        <taxon>Dikarya</taxon>
        <taxon>Ascomycota</taxon>
        <taxon>Pezizomycotina</taxon>
        <taxon>Sordariomycetes</taxon>
        <taxon>Hypocreomycetidae</taxon>
        <taxon>Glomerellales</taxon>
        <taxon>Glomerellaceae</taxon>
        <taxon>Colletotrichum</taxon>
        <taxon>Colletotrichum gloeosporioides species complex</taxon>
    </lineage>
</organism>
<protein>
    <submittedName>
        <fullName evidence="1">Het domain-containing protein</fullName>
    </submittedName>
</protein>
<name>A0AAD9ARN8_9PEZI</name>
<accession>A0AAD9ARN8</accession>
<reference evidence="1" key="1">
    <citation type="submission" date="2023-01" db="EMBL/GenBank/DDBJ databases">
        <title>Colletotrichum chrysophilum M932 genome sequence.</title>
        <authorList>
            <person name="Baroncelli R."/>
        </authorList>
    </citation>
    <scope>NUCLEOTIDE SEQUENCE</scope>
    <source>
        <strain evidence="1">M932</strain>
    </source>
</reference>
<dbReference type="PANTHER" id="PTHR10622:SF10">
    <property type="entry name" value="HET DOMAIN-CONTAINING PROTEIN"/>
    <property type="match status" value="1"/>
</dbReference>
<proteinExistence type="predicted"/>
<keyword evidence="2" id="KW-1185">Reference proteome</keyword>
<comment type="caution">
    <text evidence="1">The sequence shown here is derived from an EMBL/GenBank/DDBJ whole genome shotgun (WGS) entry which is preliminary data.</text>
</comment>
<gene>
    <name evidence="1" type="ORF">CCHR01_04871</name>
</gene>
<evidence type="ECO:0000313" key="2">
    <source>
        <dbReference type="Proteomes" id="UP001243330"/>
    </source>
</evidence>
<sequence>MMSWYERSQVCYTYLEDVPSGLGVDARENVFRNSRWFTRGWTLQELLAPSELTFIFSDWTRFATRNQMANLVSSIAGIDASFPRTPEGQEDNKDFSGTDTFTGTHVSPRTSLYSASIAQRMSWASNRRTTRVEDIAYCLLGIFDINMPLLYGEGSKAFLRLQEQILMNSDDHSILARNIEGLETEYAGKDGDHWVWDAYREPTFAGFFAAPSLPSRLVKA</sequence>
<dbReference type="AlphaFoldDB" id="A0AAD9ARN8"/>
<evidence type="ECO:0000313" key="1">
    <source>
        <dbReference type="EMBL" id="KAK1852522.1"/>
    </source>
</evidence>
<dbReference type="PANTHER" id="PTHR10622">
    <property type="entry name" value="HET DOMAIN-CONTAINING PROTEIN"/>
    <property type="match status" value="1"/>
</dbReference>